<evidence type="ECO:0000259" key="2">
    <source>
        <dbReference type="Pfam" id="PF17304"/>
    </source>
</evidence>
<protein>
    <recommendedName>
        <fullName evidence="2">Mitochondrial outer membrane protein OM14 C-terminal domain-containing protein</fullName>
    </recommendedName>
</protein>
<dbReference type="Pfam" id="PF17304">
    <property type="entry name" value="OM14_C"/>
    <property type="match status" value="1"/>
</dbReference>
<name>A0AA35JGG5_SACUV</name>
<evidence type="ECO:0000256" key="1">
    <source>
        <dbReference type="SAM" id="MobiDB-lite"/>
    </source>
</evidence>
<dbReference type="PANTHER" id="PTHR38402:SF1">
    <property type="entry name" value="MITOCHONDRIAL OUTER MEMBRANE PROTEIN OM14"/>
    <property type="match status" value="1"/>
</dbReference>
<feature type="domain" description="Mitochondrial outer membrane protein OM14 C-terminal" evidence="2">
    <location>
        <begin position="65"/>
        <end position="134"/>
    </location>
</feature>
<evidence type="ECO:0000313" key="3">
    <source>
        <dbReference type="EMBL" id="CAI4059187.1"/>
    </source>
</evidence>
<proteinExistence type="predicted"/>
<accession>A0AA35JGG5</accession>
<feature type="region of interest" description="Disordered" evidence="1">
    <location>
        <begin position="1"/>
        <end position="26"/>
    </location>
</feature>
<sequence length="134" mass="14543">MSATAKHDNASTNAHPEDKGHPHNNKKDCAIEHLKAQISNASAAACGYLHAFVRKTQDVARACLVELQNPVVLVNLLLHSSVLCYLCNGYANHNVRFLKGKPNSAVLTTTAGALGLLTLDGLISKKYYSRFDKK</sequence>
<dbReference type="EMBL" id="OX365915">
    <property type="protein sequence ID" value="CAI4059187.1"/>
    <property type="molecule type" value="Genomic_DNA"/>
</dbReference>
<dbReference type="Proteomes" id="UP001162090">
    <property type="component" value="Chromosome 4"/>
</dbReference>
<dbReference type="AlphaFoldDB" id="A0AA35JGG5"/>
<reference evidence="3" key="1">
    <citation type="submission" date="2022-10" db="EMBL/GenBank/DDBJ databases">
        <authorList>
            <person name="Byrne P K."/>
        </authorList>
    </citation>
    <scope>NUCLEOTIDE SEQUENCE</scope>
    <source>
        <strain evidence="3">CBS7001</strain>
    </source>
</reference>
<evidence type="ECO:0000313" key="4">
    <source>
        <dbReference type="Proteomes" id="UP001162090"/>
    </source>
</evidence>
<dbReference type="InterPro" id="IPR039454">
    <property type="entry name" value="OM14"/>
</dbReference>
<dbReference type="GO" id="GO:1990593">
    <property type="term" value="F:nascent polypeptide-associated complex binding"/>
    <property type="evidence" value="ECO:0007669"/>
    <property type="project" value="InterPro"/>
</dbReference>
<gene>
    <name evidence="3" type="primary">SUVC04G4410</name>
    <name evidence="3" type="ORF">SUVC_04G4410</name>
</gene>
<dbReference type="GO" id="GO:0006626">
    <property type="term" value="P:protein targeting to mitochondrion"/>
    <property type="evidence" value="ECO:0007669"/>
    <property type="project" value="TreeGrafter"/>
</dbReference>
<organism evidence="3 4">
    <name type="scientific">Saccharomyces uvarum</name>
    <name type="common">Yeast</name>
    <name type="synonym">Saccharomyces bayanus var. uvarum</name>
    <dbReference type="NCBI Taxonomy" id="230603"/>
    <lineage>
        <taxon>Eukaryota</taxon>
        <taxon>Fungi</taxon>
        <taxon>Dikarya</taxon>
        <taxon>Ascomycota</taxon>
        <taxon>Saccharomycotina</taxon>
        <taxon>Saccharomycetes</taxon>
        <taxon>Saccharomycetales</taxon>
        <taxon>Saccharomycetaceae</taxon>
        <taxon>Saccharomyces</taxon>
    </lineage>
</organism>
<dbReference type="GO" id="GO:0005741">
    <property type="term" value="C:mitochondrial outer membrane"/>
    <property type="evidence" value="ECO:0007669"/>
    <property type="project" value="InterPro"/>
</dbReference>
<dbReference type="PANTHER" id="PTHR38402">
    <property type="entry name" value="MITOCHONDRIAL OUTER MEMBRANE PROTEIN OM14"/>
    <property type="match status" value="1"/>
</dbReference>
<dbReference type="InterPro" id="IPR039453">
    <property type="entry name" value="OM14_C"/>
</dbReference>